<evidence type="ECO:0000313" key="3">
    <source>
        <dbReference type="EMBL" id="CAH2032182.1"/>
    </source>
</evidence>
<dbReference type="InterPro" id="IPR025420">
    <property type="entry name" value="DUF4143"/>
</dbReference>
<keyword evidence="4" id="KW-1185">Reference proteome</keyword>
<dbReference type="InterPro" id="IPR041682">
    <property type="entry name" value="AAA_14"/>
</dbReference>
<feature type="domain" description="AAA" evidence="1">
    <location>
        <begin position="19"/>
        <end position="135"/>
    </location>
</feature>
<sequence>MYIQRTIEKLLPGILATFPCLAVTGPRQSGKSTLLRHALPEYHYVTLDDPAVLELAHSDPVYFLDSLGDRCIIDEIQLAPGILSYVKMRVDEDRSRNGRFVFTGSQQFGMIRNLGDSLAGRIALLDLLPFAAEEMQQTVALTGGLELFASSILPGAYPQIATTTELDRRLWYSSYIQTYLERDIRSLYDIGSLREFHRFMQLLAIRCSQILNMSSFATDLGVSVTTIKRWLSVLEAGRIIYVLPPHFNNLGKRITKMPKVYFLDTGLACHLAGVRDREQLLEGPMAGALFENYCLQETVKMYANRGEQPRLSYLRTNNGLEVDMIIEGENMRVLPVEIKLSRTPTAALASGLTRYASLFAETTPEDGLLLCLADGEQPISRGVTAIGVEEYLRMLQLRL</sequence>
<gene>
    <name evidence="3" type="ORF">GEAMG1_2346</name>
</gene>
<feature type="domain" description="DUF4143" evidence="2">
    <location>
        <begin position="181"/>
        <end position="341"/>
    </location>
</feature>
<dbReference type="PANTHER" id="PTHR43566">
    <property type="entry name" value="CONSERVED PROTEIN"/>
    <property type="match status" value="1"/>
</dbReference>
<organism evidence="3 4">
    <name type="scientific">Trichlorobacter ammonificans</name>
    <dbReference type="NCBI Taxonomy" id="2916410"/>
    <lineage>
        <taxon>Bacteria</taxon>
        <taxon>Pseudomonadati</taxon>
        <taxon>Thermodesulfobacteriota</taxon>
        <taxon>Desulfuromonadia</taxon>
        <taxon>Geobacterales</taxon>
        <taxon>Geobacteraceae</taxon>
        <taxon>Trichlorobacter</taxon>
    </lineage>
</organism>
<dbReference type="SUPFAM" id="SSF52540">
    <property type="entry name" value="P-loop containing nucleoside triphosphate hydrolases"/>
    <property type="match status" value="1"/>
</dbReference>
<accession>A0ABN8HHB0</accession>
<dbReference type="EMBL" id="OW150024">
    <property type="protein sequence ID" value="CAH2032182.1"/>
    <property type="molecule type" value="Genomic_DNA"/>
</dbReference>
<protein>
    <recommendedName>
        <fullName evidence="5">ATP-binding protein</fullName>
    </recommendedName>
</protein>
<dbReference type="Pfam" id="PF13635">
    <property type="entry name" value="DUF4143"/>
    <property type="match status" value="1"/>
</dbReference>
<dbReference type="PANTHER" id="PTHR43566:SF2">
    <property type="entry name" value="DUF4143 DOMAIN-CONTAINING PROTEIN"/>
    <property type="match status" value="1"/>
</dbReference>
<dbReference type="InterPro" id="IPR027417">
    <property type="entry name" value="P-loop_NTPase"/>
</dbReference>
<name>A0ABN8HHB0_9BACT</name>
<evidence type="ECO:0000259" key="2">
    <source>
        <dbReference type="Pfam" id="PF13635"/>
    </source>
</evidence>
<dbReference type="RefSeq" id="WP_305732956.1">
    <property type="nucleotide sequence ID" value="NZ_OW150024.1"/>
</dbReference>
<dbReference type="Proteomes" id="UP001295463">
    <property type="component" value="Chromosome"/>
</dbReference>
<proteinExistence type="predicted"/>
<dbReference type="Pfam" id="PF13173">
    <property type="entry name" value="AAA_14"/>
    <property type="match status" value="1"/>
</dbReference>
<reference evidence="3 4" key="1">
    <citation type="submission" date="2022-03" db="EMBL/GenBank/DDBJ databases">
        <authorList>
            <person name="Koch H."/>
        </authorList>
    </citation>
    <scope>NUCLEOTIDE SEQUENCE [LARGE SCALE GENOMIC DNA]</scope>
    <source>
        <strain evidence="3 4">G1</strain>
    </source>
</reference>
<evidence type="ECO:0008006" key="5">
    <source>
        <dbReference type="Google" id="ProtNLM"/>
    </source>
</evidence>
<evidence type="ECO:0000313" key="4">
    <source>
        <dbReference type="Proteomes" id="UP001295463"/>
    </source>
</evidence>
<evidence type="ECO:0000259" key="1">
    <source>
        <dbReference type="Pfam" id="PF13173"/>
    </source>
</evidence>